<dbReference type="EMBL" id="FOXF01000072">
    <property type="protein sequence ID" value="SFP76182.1"/>
    <property type="molecule type" value="Genomic_DNA"/>
</dbReference>
<sequence length="674" mass="76557">MSISTNIIDTPLMKSDEDKLGLTKYIKALSAYLERATMPTTIAIQGQWGSGKTSLMNQLKNSLCEFEGHKNPNAPYFGIWINMWEYSIMRTPEETLMGVIKGMVDECTSLVEGQNNSASSTNQLISKTMSFLKKTGYIAAKTAAKTLTNVSGGLVDGNEFYAAVEDTLSPSDNVKETRPNDLKNAFAKVIDESISLEKSKGSNRRGFIFFVDDLDRINPEEAVKILELLKNIFEVNSCIFVLAIDYDVVVKGLKVKFGNAPGQGIDDRAYRSFFDKIIQMPFSMPVSAYDITTFLTDSILSIGFMKEEDLNTNLKKYIYTPDDEENQNIVTIDALSEMTDYSTGANPRSIKRLMNTLSLISIMRNIELEDEEDSLTLSDYTASYGLICLQISYPDIYEYLVQEPGFTSWDEMTARQFHLNEISEEKKELLVNLGEFDEEWEQVLYRMCQKNTYLANNALKISRLLNLIRSLIEPQSLENRIEYLLGMSSITSVASSDESNATVQNNIKKWNHTRTNDIDDYLNLISKEVPADVLANVKKFAEYIISKFSGISRVMVSKSEIAFWVTNRRAKRIRKFCSVRANLWKKDDKGRRQWRCNIYFMSTSGWTGDLSLYSGDDRPRVYVNDDDFVEELGYTGPTGPDATVDDLDKLFRISFEDVSLDSWPEDVKLSEMLI</sequence>
<dbReference type="InterPro" id="IPR027417">
    <property type="entry name" value="P-loop_NTPase"/>
</dbReference>
<accession>A0A662ZK55</accession>
<organism evidence="2 3">
    <name type="scientific">Ruminobacter amylophilus</name>
    <dbReference type="NCBI Taxonomy" id="867"/>
    <lineage>
        <taxon>Bacteria</taxon>
        <taxon>Pseudomonadati</taxon>
        <taxon>Pseudomonadota</taxon>
        <taxon>Gammaproteobacteria</taxon>
        <taxon>Aeromonadales</taxon>
        <taxon>Succinivibrionaceae</taxon>
        <taxon>Ruminobacter</taxon>
    </lineage>
</organism>
<evidence type="ECO:0000313" key="3">
    <source>
        <dbReference type="Proteomes" id="UP000243745"/>
    </source>
</evidence>
<dbReference type="OrthoDB" id="88903at2"/>
<reference evidence="2 3" key="1">
    <citation type="submission" date="2016-10" db="EMBL/GenBank/DDBJ databases">
        <authorList>
            <person name="Varghese N."/>
            <person name="Submissions S."/>
        </authorList>
    </citation>
    <scope>NUCLEOTIDE SEQUENCE [LARGE SCALE GENOMIC DNA]</scope>
    <source>
        <strain evidence="2 3">DSM 1361</strain>
    </source>
</reference>
<protein>
    <submittedName>
        <fullName evidence="2">KAP family P-loop domain-containing protein</fullName>
    </submittedName>
</protein>
<dbReference type="PANTHER" id="PTHR22674:SF6">
    <property type="entry name" value="NTPASE KAP FAMILY P-LOOP DOMAIN-CONTAINING PROTEIN 1"/>
    <property type="match status" value="1"/>
</dbReference>
<keyword evidence="3" id="KW-1185">Reference proteome</keyword>
<feature type="domain" description="KAP NTPase" evidence="1">
    <location>
        <begin position="24"/>
        <end position="360"/>
    </location>
</feature>
<proteinExistence type="predicted"/>
<dbReference type="SUPFAM" id="SSF52540">
    <property type="entry name" value="P-loop containing nucleoside triphosphate hydrolases"/>
    <property type="match status" value="1"/>
</dbReference>
<dbReference type="Pfam" id="PF07693">
    <property type="entry name" value="KAP_NTPase"/>
    <property type="match status" value="1"/>
</dbReference>
<evidence type="ECO:0000259" key="1">
    <source>
        <dbReference type="Pfam" id="PF07693"/>
    </source>
</evidence>
<dbReference type="InterPro" id="IPR052754">
    <property type="entry name" value="NTPase_KAP_P-loop"/>
</dbReference>
<dbReference type="PANTHER" id="PTHR22674">
    <property type="entry name" value="NTPASE, KAP FAMILY P-LOOP DOMAIN-CONTAINING 1"/>
    <property type="match status" value="1"/>
</dbReference>
<dbReference type="Proteomes" id="UP000243745">
    <property type="component" value="Unassembled WGS sequence"/>
</dbReference>
<dbReference type="InterPro" id="IPR011646">
    <property type="entry name" value="KAP_P-loop"/>
</dbReference>
<dbReference type="AlphaFoldDB" id="A0A662ZK55"/>
<dbReference type="Gene3D" id="3.40.50.300">
    <property type="entry name" value="P-loop containing nucleotide triphosphate hydrolases"/>
    <property type="match status" value="1"/>
</dbReference>
<dbReference type="RefSeq" id="WP_093143779.1">
    <property type="nucleotide sequence ID" value="NZ_FOXF01000072.1"/>
</dbReference>
<gene>
    <name evidence="2" type="ORF">SAMN02910344_02248</name>
</gene>
<name>A0A662ZK55_9GAMM</name>
<evidence type="ECO:0000313" key="2">
    <source>
        <dbReference type="EMBL" id="SFP76182.1"/>
    </source>
</evidence>